<dbReference type="Pfam" id="PF04577">
    <property type="entry name" value="Glyco_transf_61"/>
    <property type="match status" value="1"/>
</dbReference>
<dbReference type="EMBL" id="DS114170">
    <property type="protein sequence ID" value="EAX89747.1"/>
    <property type="molecule type" value="Genomic_DNA"/>
</dbReference>
<dbReference type="GO" id="GO:0016757">
    <property type="term" value="F:glycosyltransferase activity"/>
    <property type="evidence" value="ECO:0000318"/>
    <property type="project" value="GO_Central"/>
</dbReference>
<name>A2FZC1_TRIV3</name>
<protein>
    <recommendedName>
        <fullName evidence="1">Glycosyltransferase 61 catalytic domain-containing protein</fullName>
    </recommendedName>
</protein>
<reference evidence="2" key="1">
    <citation type="submission" date="2006-10" db="EMBL/GenBank/DDBJ databases">
        <authorList>
            <person name="Amadeo P."/>
            <person name="Zhao Q."/>
            <person name="Wortman J."/>
            <person name="Fraser-Liggett C."/>
            <person name="Carlton J."/>
        </authorList>
    </citation>
    <scope>NUCLEOTIDE SEQUENCE</scope>
    <source>
        <strain evidence="2">G3</strain>
    </source>
</reference>
<sequence length="360" mass="41874">MELKMLRYIPNEYFERAIHLREYLEIENNSVFVQGKSYDHYTTDIYGITRWNNMSYAVLRDVTINGASTANNGTHCFLPNDYPQLDYIYGDGHGQVVEQFDSVIAFGHMFTMTYGHWFLDYLSPMQYLPQSIYRSSTILNIANFPDGAASLDVFGISLYKRRFSQDGRRFFFTRQAYVLYNPIPHVRHFGTCLLNLSNILCEYYKLNEIKPTKFGLSNRKGKREAENWKEICDKITKKYPEYDWVDVQDGLNISESAKHYASLTFLYAVTGSGLVKIMYMHSGSVVVDMQLSYNDHAMQSLALCKHILMICYQEPGLQHHYTSKFNATVSNAMKFVGYGIDAWKLHKLPPELFNEPDRYI</sequence>
<dbReference type="Proteomes" id="UP000001542">
    <property type="component" value="Unassembled WGS sequence"/>
</dbReference>
<dbReference type="KEGG" id="tva:4747420"/>
<keyword evidence="3" id="KW-1185">Reference proteome</keyword>
<dbReference type="VEuPathDB" id="TrichDB:TVAG_155680"/>
<evidence type="ECO:0000313" key="3">
    <source>
        <dbReference type="Proteomes" id="UP000001542"/>
    </source>
</evidence>
<gene>
    <name evidence="2" type="ORF">TVAG_155680</name>
</gene>
<evidence type="ECO:0000313" key="2">
    <source>
        <dbReference type="EMBL" id="EAX89747.1"/>
    </source>
</evidence>
<accession>A2FZC1</accession>
<dbReference type="InParanoid" id="A2FZC1"/>
<organism evidence="2 3">
    <name type="scientific">Trichomonas vaginalis (strain ATCC PRA-98 / G3)</name>
    <dbReference type="NCBI Taxonomy" id="412133"/>
    <lineage>
        <taxon>Eukaryota</taxon>
        <taxon>Metamonada</taxon>
        <taxon>Parabasalia</taxon>
        <taxon>Trichomonadida</taxon>
        <taxon>Trichomonadidae</taxon>
        <taxon>Trichomonas</taxon>
    </lineage>
</organism>
<dbReference type="VEuPathDB" id="TrichDB:TVAGG3_0207740"/>
<dbReference type="AlphaFoldDB" id="A2FZC1"/>
<evidence type="ECO:0000259" key="1">
    <source>
        <dbReference type="Pfam" id="PF04577"/>
    </source>
</evidence>
<dbReference type="RefSeq" id="XP_001302677.1">
    <property type="nucleotide sequence ID" value="XM_001302676.1"/>
</dbReference>
<reference evidence="2" key="2">
    <citation type="journal article" date="2007" name="Science">
        <title>Draft genome sequence of the sexually transmitted pathogen Trichomonas vaginalis.</title>
        <authorList>
            <person name="Carlton J.M."/>
            <person name="Hirt R.P."/>
            <person name="Silva J.C."/>
            <person name="Delcher A.L."/>
            <person name="Schatz M."/>
            <person name="Zhao Q."/>
            <person name="Wortman J.R."/>
            <person name="Bidwell S.L."/>
            <person name="Alsmark U.C.M."/>
            <person name="Besteiro S."/>
            <person name="Sicheritz-Ponten T."/>
            <person name="Noel C.J."/>
            <person name="Dacks J.B."/>
            <person name="Foster P.G."/>
            <person name="Simillion C."/>
            <person name="Van de Peer Y."/>
            <person name="Miranda-Saavedra D."/>
            <person name="Barton G.J."/>
            <person name="Westrop G.D."/>
            <person name="Mueller S."/>
            <person name="Dessi D."/>
            <person name="Fiori P.L."/>
            <person name="Ren Q."/>
            <person name="Paulsen I."/>
            <person name="Zhang H."/>
            <person name="Bastida-Corcuera F.D."/>
            <person name="Simoes-Barbosa A."/>
            <person name="Brown M.T."/>
            <person name="Hayes R.D."/>
            <person name="Mukherjee M."/>
            <person name="Okumura C.Y."/>
            <person name="Schneider R."/>
            <person name="Smith A.J."/>
            <person name="Vanacova S."/>
            <person name="Villalvazo M."/>
            <person name="Haas B.J."/>
            <person name="Pertea M."/>
            <person name="Feldblyum T.V."/>
            <person name="Utterback T.R."/>
            <person name="Shu C.L."/>
            <person name="Osoegawa K."/>
            <person name="de Jong P.J."/>
            <person name="Hrdy I."/>
            <person name="Horvathova L."/>
            <person name="Zubacova Z."/>
            <person name="Dolezal P."/>
            <person name="Malik S.B."/>
            <person name="Logsdon J.M. Jr."/>
            <person name="Henze K."/>
            <person name="Gupta A."/>
            <person name="Wang C.C."/>
            <person name="Dunne R.L."/>
            <person name="Upcroft J.A."/>
            <person name="Upcroft P."/>
            <person name="White O."/>
            <person name="Salzberg S.L."/>
            <person name="Tang P."/>
            <person name="Chiu C.-H."/>
            <person name="Lee Y.-S."/>
            <person name="Embley T.M."/>
            <person name="Coombs G.H."/>
            <person name="Mottram J.C."/>
            <person name="Tachezy J."/>
            <person name="Fraser-Liggett C.M."/>
            <person name="Johnson P.J."/>
        </authorList>
    </citation>
    <scope>NUCLEOTIDE SEQUENCE [LARGE SCALE GENOMIC DNA]</scope>
    <source>
        <strain evidence="2">G3</strain>
    </source>
</reference>
<dbReference type="InterPro" id="IPR049625">
    <property type="entry name" value="Glyco_transf_61_cat"/>
</dbReference>
<feature type="domain" description="Glycosyltransferase 61 catalytic" evidence="1">
    <location>
        <begin position="114"/>
        <end position="287"/>
    </location>
</feature>
<proteinExistence type="predicted"/>